<gene>
    <name evidence="3" type="ORF">LIER_36615</name>
</gene>
<dbReference type="GO" id="GO:0031146">
    <property type="term" value="P:SCF-dependent proteasomal ubiquitin-dependent protein catabolic process"/>
    <property type="evidence" value="ECO:0007669"/>
    <property type="project" value="TreeGrafter"/>
</dbReference>
<dbReference type="EMBL" id="BAABME010016902">
    <property type="protein sequence ID" value="GAA0147927.1"/>
    <property type="molecule type" value="Genomic_DNA"/>
</dbReference>
<dbReference type="SMART" id="SM00367">
    <property type="entry name" value="LRR_CC"/>
    <property type="match status" value="2"/>
</dbReference>
<name>A0AAV3PD30_LITER</name>
<sequence>MQNLKELCYLLFGLAYGMSSLVLISSPKYLETKKHMAETTINDIPDVLLSNIISGISSVRSRNSASLVCRKWLTLERSTRTHLTLRGNIKDLFILPTCFTSVTHLDLSLLSPWGNPLFSTTTSAADPFLLSHLLRRAFPYVASLTIYARNPSIFTYLASQWHFIKHVKLVRWHQRPQLASGEELDELFKVAFELSSIDFSSYYCWTDDIPPVLESHPNVSSRLTSLDLLNPSFSEGFKSDEIKAITKSCPSLSFFKVVCMFDPRYHGHVGDEAVSAIAVNCKKLSVLHLADVSALCNARKDPDDDGFTQEDAVITVATLIELFSGLPLLEDLAIDVCNNVRDSGPALEVLHSRCLKLRCLKLGQFHGISMPVESKLDGVALCQNLESLSIRNVADLTDMGLIAIGRGCLRLSKFEVQGCKKITVRGMRTLASLLSKTLVDVKISCCKNLGAESSLKALEPVQNRIKRLHIDCIWVSIEQSLNLDGIEYNFDLNELNGETDDGDVCRREKRMKFSYDLNSSFDEFDGNADGYGGRTWDKLETLSLWIPVDELLTPLAATGLEDCPNLEEVRIKVEGDCRDWLKPSGQEFGLSSLIQYPKLSKMQLDCGDIIGFAHTAPPGQVDLSLWERFYLLGIGHLTLNELDYWPPQDRDVNRRSLTLPAAGLLQECLSLRKLFIHGTTHEHFLNFFLRIPHLRDVQLREDYYPAPENDMSTEMRADSLSRFEASLNKRQICD</sequence>
<keyword evidence="1" id="KW-1133">Transmembrane helix</keyword>
<comment type="caution">
    <text evidence="3">The sequence shown here is derived from an EMBL/GenBank/DDBJ whole genome shotgun (WGS) entry which is preliminary data.</text>
</comment>
<proteinExistence type="predicted"/>
<protein>
    <recommendedName>
        <fullName evidence="2">COI1 F-box domain-containing protein</fullName>
    </recommendedName>
</protein>
<dbReference type="InterPro" id="IPR006553">
    <property type="entry name" value="Leu-rich_rpt_Cys-con_subtyp"/>
</dbReference>
<dbReference type="InterPro" id="IPR041567">
    <property type="entry name" value="COI1_F-box"/>
</dbReference>
<accession>A0AAV3PD30</accession>
<keyword evidence="1" id="KW-0472">Membrane</keyword>
<evidence type="ECO:0000259" key="2">
    <source>
        <dbReference type="Pfam" id="PF18511"/>
    </source>
</evidence>
<dbReference type="Pfam" id="PF18511">
    <property type="entry name" value="F-box_5"/>
    <property type="match status" value="1"/>
</dbReference>
<evidence type="ECO:0000313" key="3">
    <source>
        <dbReference type="EMBL" id="GAA0147927.1"/>
    </source>
</evidence>
<dbReference type="PANTHER" id="PTHR13318">
    <property type="entry name" value="PARTNER OF PAIRED, ISOFORM B-RELATED"/>
    <property type="match status" value="1"/>
</dbReference>
<dbReference type="GO" id="GO:0005634">
    <property type="term" value="C:nucleus"/>
    <property type="evidence" value="ECO:0007669"/>
    <property type="project" value="TreeGrafter"/>
</dbReference>
<keyword evidence="1" id="KW-0812">Transmembrane</keyword>
<dbReference type="GO" id="GO:0019005">
    <property type="term" value="C:SCF ubiquitin ligase complex"/>
    <property type="evidence" value="ECO:0007669"/>
    <property type="project" value="TreeGrafter"/>
</dbReference>
<dbReference type="InterPro" id="IPR032675">
    <property type="entry name" value="LRR_dom_sf"/>
</dbReference>
<evidence type="ECO:0000313" key="4">
    <source>
        <dbReference type="Proteomes" id="UP001454036"/>
    </source>
</evidence>
<feature type="domain" description="COI1 F-box" evidence="2">
    <location>
        <begin position="44"/>
        <end position="82"/>
    </location>
</feature>
<dbReference type="AlphaFoldDB" id="A0AAV3PD30"/>
<dbReference type="SUPFAM" id="SSF52047">
    <property type="entry name" value="RNI-like"/>
    <property type="match status" value="1"/>
</dbReference>
<keyword evidence="4" id="KW-1185">Reference proteome</keyword>
<dbReference type="Gene3D" id="3.80.10.10">
    <property type="entry name" value="Ribonuclease Inhibitor"/>
    <property type="match status" value="1"/>
</dbReference>
<organism evidence="3 4">
    <name type="scientific">Lithospermum erythrorhizon</name>
    <name type="common">Purple gromwell</name>
    <name type="synonym">Lithospermum officinale var. erythrorhizon</name>
    <dbReference type="NCBI Taxonomy" id="34254"/>
    <lineage>
        <taxon>Eukaryota</taxon>
        <taxon>Viridiplantae</taxon>
        <taxon>Streptophyta</taxon>
        <taxon>Embryophyta</taxon>
        <taxon>Tracheophyta</taxon>
        <taxon>Spermatophyta</taxon>
        <taxon>Magnoliopsida</taxon>
        <taxon>eudicotyledons</taxon>
        <taxon>Gunneridae</taxon>
        <taxon>Pentapetalae</taxon>
        <taxon>asterids</taxon>
        <taxon>lamiids</taxon>
        <taxon>Boraginales</taxon>
        <taxon>Boraginaceae</taxon>
        <taxon>Boraginoideae</taxon>
        <taxon>Lithospermeae</taxon>
        <taxon>Lithospermum</taxon>
    </lineage>
</organism>
<evidence type="ECO:0000256" key="1">
    <source>
        <dbReference type="SAM" id="Phobius"/>
    </source>
</evidence>
<dbReference type="CDD" id="cd22159">
    <property type="entry name" value="F-box_AtTIR1-like"/>
    <property type="match status" value="1"/>
</dbReference>
<feature type="transmembrane region" description="Helical" evidence="1">
    <location>
        <begin position="7"/>
        <end position="26"/>
    </location>
</feature>
<dbReference type="Proteomes" id="UP001454036">
    <property type="component" value="Unassembled WGS sequence"/>
</dbReference>
<reference evidence="3 4" key="1">
    <citation type="submission" date="2024-01" db="EMBL/GenBank/DDBJ databases">
        <title>The complete chloroplast genome sequence of Lithospermum erythrorhizon: insights into the phylogenetic relationship among Boraginaceae species and the maternal lineages of purple gromwells.</title>
        <authorList>
            <person name="Okada T."/>
            <person name="Watanabe K."/>
        </authorList>
    </citation>
    <scope>NUCLEOTIDE SEQUENCE [LARGE SCALE GENOMIC DNA]</scope>
</reference>
<dbReference type="PANTHER" id="PTHR13318:SF148">
    <property type="entry name" value="F-BOX PROTEIN MAX2"/>
    <property type="match status" value="1"/>
</dbReference>